<dbReference type="SUPFAM" id="SSF52200">
    <property type="entry name" value="Toll/Interleukin receptor TIR domain"/>
    <property type="match status" value="1"/>
</dbReference>
<dbReference type="InterPro" id="IPR000157">
    <property type="entry name" value="TIR_dom"/>
</dbReference>
<dbReference type="AlphaFoldDB" id="A0A6G9YNV4"/>
<protein>
    <submittedName>
        <fullName evidence="2">TIR domain-containing protein</fullName>
    </submittedName>
</protein>
<dbReference type="RefSeq" id="WP_167477156.1">
    <property type="nucleotide sequence ID" value="NZ_CP046172.1"/>
</dbReference>
<dbReference type="InterPro" id="IPR035897">
    <property type="entry name" value="Toll_tir_struct_dom_sf"/>
</dbReference>
<accession>A0A6G9YNV4</accession>
<dbReference type="GO" id="GO:0007165">
    <property type="term" value="P:signal transduction"/>
    <property type="evidence" value="ECO:0007669"/>
    <property type="project" value="InterPro"/>
</dbReference>
<evidence type="ECO:0000313" key="2">
    <source>
        <dbReference type="EMBL" id="QIS14810.1"/>
    </source>
</evidence>
<keyword evidence="3" id="KW-1185">Reference proteome</keyword>
<dbReference type="Pfam" id="PF13676">
    <property type="entry name" value="TIR_2"/>
    <property type="match status" value="1"/>
</dbReference>
<dbReference type="KEGG" id="nah:F5544_34885"/>
<reference evidence="2 3" key="1">
    <citation type="journal article" date="2019" name="ACS Chem. Biol.">
        <title>Identification and Mobilization of a Cryptic Antibiotic Biosynthesis Gene Locus from a Human-Pathogenic Nocardia Isolate.</title>
        <authorList>
            <person name="Herisse M."/>
            <person name="Ishida K."/>
            <person name="Porter J.L."/>
            <person name="Howden B."/>
            <person name="Hertweck C."/>
            <person name="Stinear T.P."/>
            <person name="Pidot S.J."/>
        </authorList>
    </citation>
    <scope>NUCLEOTIDE SEQUENCE [LARGE SCALE GENOMIC DNA]</scope>
    <source>
        <strain evidence="2 3">AUSMDU00012717</strain>
    </source>
</reference>
<dbReference type="EMBL" id="CP046172">
    <property type="protein sequence ID" value="QIS14810.1"/>
    <property type="molecule type" value="Genomic_DNA"/>
</dbReference>
<organism evidence="2 3">
    <name type="scientific">Nocardia arthritidis</name>
    <dbReference type="NCBI Taxonomy" id="228602"/>
    <lineage>
        <taxon>Bacteria</taxon>
        <taxon>Bacillati</taxon>
        <taxon>Actinomycetota</taxon>
        <taxon>Actinomycetes</taxon>
        <taxon>Mycobacteriales</taxon>
        <taxon>Nocardiaceae</taxon>
        <taxon>Nocardia</taxon>
    </lineage>
</organism>
<gene>
    <name evidence="2" type="ORF">F5544_34885</name>
</gene>
<feature type="domain" description="TIR" evidence="1">
    <location>
        <begin position="15"/>
        <end position="120"/>
    </location>
</feature>
<dbReference type="Gene3D" id="3.40.50.10140">
    <property type="entry name" value="Toll/interleukin-1 receptor homology (TIR) domain"/>
    <property type="match status" value="1"/>
</dbReference>
<dbReference type="Proteomes" id="UP000503540">
    <property type="component" value="Chromosome"/>
</dbReference>
<sequence length="169" mass="19323">MSSPAATIPVTQMLLSWSHKDKKAKNDLLDRLAIQLNCLTGISAAWWQDSHIHIGTPWRQEIFTHLDECDFGVQFISPAFFGSSFIVRHEIPPFVGPAPRKHAIPVGLKPIRLDGSTNMHGIDALQLFRLDHKHFYTELSSDNRRDRFAADLAMEIRRRILGEDGWRKL</sequence>
<name>A0A6G9YNV4_9NOCA</name>
<proteinExistence type="predicted"/>
<evidence type="ECO:0000313" key="3">
    <source>
        <dbReference type="Proteomes" id="UP000503540"/>
    </source>
</evidence>
<evidence type="ECO:0000259" key="1">
    <source>
        <dbReference type="Pfam" id="PF13676"/>
    </source>
</evidence>